<dbReference type="AlphaFoldDB" id="A0A5B7G8Z1"/>
<sequence>MCDKARIVLHLQPLIHCVRMCPAAALPTNAKPTYTRQHHEQHASHTQHTIITHHQLTSPAATN</sequence>
<accession>A0A5B7G8Z1</accession>
<feature type="region of interest" description="Disordered" evidence="1">
    <location>
        <begin position="32"/>
        <end position="63"/>
    </location>
</feature>
<organism evidence="2 3">
    <name type="scientific">Portunus trituberculatus</name>
    <name type="common">Swimming crab</name>
    <name type="synonym">Neptunus trituberculatus</name>
    <dbReference type="NCBI Taxonomy" id="210409"/>
    <lineage>
        <taxon>Eukaryota</taxon>
        <taxon>Metazoa</taxon>
        <taxon>Ecdysozoa</taxon>
        <taxon>Arthropoda</taxon>
        <taxon>Crustacea</taxon>
        <taxon>Multicrustacea</taxon>
        <taxon>Malacostraca</taxon>
        <taxon>Eumalacostraca</taxon>
        <taxon>Eucarida</taxon>
        <taxon>Decapoda</taxon>
        <taxon>Pleocyemata</taxon>
        <taxon>Brachyura</taxon>
        <taxon>Eubrachyura</taxon>
        <taxon>Portunoidea</taxon>
        <taxon>Portunidae</taxon>
        <taxon>Portuninae</taxon>
        <taxon>Portunus</taxon>
    </lineage>
</organism>
<keyword evidence="3" id="KW-1185">Reference proteome</keyword>
<dbReference type="EMBL" id="VSRR010012090">
    <property type="protein sequence ID" value="MPC54079.1"/>
    <property type="molecule type" value="Genomic_DNA"/>
</dbReference>
<dbReference type="Proteomes" id="UP000324222">
    <property type="component" value="Unassembled WGS sequence"/>
</dbReference>
<protein>
    <submittedName>
        <fullName evidence="2">Uncharacterized protein</fullName>
    </submittedName>
</protein>
<gene>
    <name evidence="2" type="ORF">E2C01_047986</name>
</gene>
<evidence type="ECO:0000313" key="2">
    <source>
        <dbReference type="EMBL" id="MPC54079.1"/>
    </source>
</evidence>
<proteinExistence type="predicted"/>
<name>A0A5B7G8Z1_PORTR</name>
<evidence type="ECO:0000313" key="3">
    <source>
        <dbReference type="Proteomes" id="UP000324222"/>
    </source>
</evidence>
<reference evidence="2 3" key="1">
    <citation type="submission" date="2019-05" db="EMBL/GenBank/DDBJ databases">
        <title>Another draft genome of Portunus trituberculatus and its Hox gene families provides insights of decapod evolution.</title>
        <authorList>
            <person name="Jeong J.-H."/>
            <person name="Song I."/>
            <person name="Kim S."/>
            <person name="Choi T."/>
            <person name="Kim D."/>
            <person name="Ryu S."/>
            <person name="Kim W."/>
        </authorList>
    </citation>
    <scope>NUCLEOTIDE SEQUENCE [LARGE SCALE GENOMIC DNA]</scope>
    <source>
        <tissue evidence="2">Muscle</tissue>
    </source>
</reference>
<evidence type="ECO:0000256" key="1">
    <source>
        <dbReference type="SAM" id="MobiDB-lite"/>
    </source>
</evidence>
<feature type="compositionally biased region" description="Low complexity" evidence="1">
    <location>
        <begin position="46"/>
        <end position="57"/>
    </location>
</feature>
<comment type="caution">
    <text evidence="2">The sequence shown here is derived from an EMBL/GenBank/DDBJ whole genome shotgun (WGS) entry which is preliminary data.</text>
</comment>